<comment type="caution">
    <text evidence="6">The sequence shown here is derived from an EMBL/GenBank/DDBJ whole genome shotgun (WGS) entry which is preliminary data.</text>
</comment>
<proteinExistence type="inferred from homology"/>
<keyword evidence="4" id="KW-0732">Signal</keyword>
<evidence type="ECO:0000256" key="1">
    <source>
        <dbReference type="ARBA" id="ARBA00022801"/>
    </source>
</evidence>
<feature type="domain" description="Glycoside hydrolase family 5" evidence="5">
    <location>
        <begin position="123"/>
        <end position="270"/>
    </location>
</feature>
<dbReference type="AlphaFoldDB" id="A0A4V5UUI8"/>
<feature type="chain" id="PRO_5020626254" description="Glycoside hydrolase family 5 domain-containing protein" evidence="4">
    <location>
        <begin position="20"/>
        <end position="487"/>
    </location>
</feature>
<dbReference type="InterPro" id="IPR001547">
    <property type="entry name" value="Glyco_hydro_5"/>
</dbReference>
<keyword evidence="7" id="KW-1185">Reference proteome</keyword>
<organism evidence="6 7">
    <name type="scientific">Ilyomonas limi</name>
    <dbReference type="NCBI Taxonomy" id="2575867"/>
    <lineage>
        <taxon>Bacteria</taxon>
        <taxon>Pseudomonadati</taxon>
        <taxon>Bacteroidota</taxon>
        <taxon>Chitinophagia</taxon>
        <taxon>Chitinophagales</taxon>
        <taxon>Chitinophagaceae</taxon>
        <taxon>Ilyomonas</taxon>
    </lineage>
</organism>
<dbReference type="EMBL" id="SZQL01000005">
    <property type="protein sequence ID" value="TKK69263.1"/>
    <property type="molecule type" value="Genomic_DNA"/>
</dbReference>
<dbReference type="GO" id="GO:0000272">
    <property type="term" value="P:polysaccharide catabolic process"/>
    <property type="evidence" value="ECO:0007669"/>
    <property type="project" value="InterPro"/>
</dbReference>
<dbReference type="Proteomes" id="UP000305848">
    <property type="component" value="Unassembled WGS sequence"/>
</dbReference>
<name>A0A4V5UUI8_9BACT</name>
<sequence length="487" mass="55087">MKAFAITTLLTLITTFLFAQQQTILQLHPQNPHYFLYQNKPTVIIGSGEHYGSVINPDFDYTKYLQTLAKDSLNITRLFTGAYIEKQGDFGIEKNTLAPAAERLLLPWKRSTVAGYALGGNKFDLNQWDENYFARLKNFIQTAAKNGVIVEVNLFSSHYGGGWNYSALNPKNNINQTDVIASNMVNTLENGNILKYQEAYVKKIVRELNGFDNMYFEIQNEPWADQTDTVLVRDEYGDKSDWRSTIQVVSKRSNDWQQKVTDWIKEAENSLPKKHLISQNISNFYYPIVNPDPDISIFNFHYAKPDAVRLNYHLNKVIGFNETGFAGKSYSTYRRQAWRFMMAGGGLFNHLDYSFSVNSETGEDTSFNAPGSGGKDLRMQLGILKRFFEHINFLQLKPDCSVVTSAPAAFTEALSNGHSQWVIYYEPTTTIPQPLTLQLPAGSYEAAWMDVVTGKWTSKTTIKNGLVNAPAGTNEKVLLVNVLATNK</sequence>
<evidence type="ECO:0000259" key="5">
    <source>
        <dbReference type="Pfam" id="PF00150"/>
    </source>
</evidence>
<dbReference type="GO" id="GO:0004553">
    <property type="term" value="F:hydrolase activity, hydrolyzing O-glycosyl compounds"/>
    <property type="evidence" value="ECO:0007669"/>
    <property type="project" value="InterPro"/>
</dbReference>
<protein>
    <recommendedName>
        <fullName evidence="5">Glycoside hydrolase family 5 domain-containing protein</fullName>
    </recommendedName>
</protein>
<evidence type="ECO:0000313" key="6">
    <source>
        <dbReference type="EMBL" id="TKK69263.1"/>
    </source>
</evidence>
<keyword evidence="2 3" id="KW-0326">Glycosidase</keyword>
<dbReference type="RefSeq" id="WP_137261258.1">
    <property type="nucleotide sequence ID" value="NZ_SZQL01000005.1"/>
</dbReference>
<dbReference type="SUPFAM" id="SSF51445">
    <property type="entry name" value="(Trans)glycosidases"/>
    <property type="match status" value="1"/>
</dbReference>
<dbReference type="Pfam" id="PF00150">
    <property type="entry name" value="Cellulase"/>
    <property type="match status" value="1"/>
</dbReference>
<evidence type="ECO:0000256" key="2">
    <source>
        <dbReference type="ARBA" id="ARBA00023295"/>
    </source>
</evidence>
<dbReference type="Gene3D" id="3.20.20.80">
    <property type="entry name" value="Glycosidases"/>
    <property type="match status" value="1"/>
</dbReference>
<comment type="similarity">
    <text evidence="3">Belongs to the glycosyl hydrolase 5 (cellulase A) family.</text>
</comment>
<accession>A0A4V5UUI8</accession>
<reference evidence="6 7" key="1">
    <citation type="submission" date="2019-05" db="EMBL/GenBank/DDBJ databases">
        <title>Panacibacter sp. strain 17mud1-8 Genome sequencing and assembly.</title>
        <authorList>
            <person name="Chhetri G."/>
        </authorList>
    </citation>
    <scope>NUCLEOTIDE SEQUENCE [LARGE SCALE GENOMIC DNA]</scope>
    <source>
        <strain evidence="6 7">17mud1-8</strain>
    </source>
</reference>
<evidence type="ECO:0000256" key="4">
    <source>
        <dbReference type="SAM" id="SignalP"/>
    </source>
</evidence>
<evidence type="ECO:0000256" key="3">
    <source>
        <dbReference type="RuleBase" id="RU361153"/>
    </source>
</evidence>
<gene>
    <name evidence="6" type="ORF">FC093_08060</name>
</gene>
<dbReference type="OrthoDB" id="630458at2"/>
<evidence type="ECO:0000313" key="7">
    <source>
        <dbReference type="Proteomes" id="UP000305848"/>
    </source>
</evidence>
<dbReference type="InterPro" id="IPR017853">
    <property type="entry name" value="GH"/>
</dbReference>
<feature type="signal peptide" evidence="4">
    <location>
        <begin position="1"/>
        <end position="19"/>
    </location>
</feature>
<keyword evidence="1 3" id="KW-0378">Hydrolase</keyword>